<evidence type="ECO:0000256" key="1">
    <source>
        <dbReference type="SAM" id="Coils"/>
    </source>
</evidence>
<feature type="domain" description="C4-type zinc ribbon" evidence="2">
    <location>
        <begin position="201"/>
        <end position="232"/>
    </location>
</feature>
<dbReference type="Proteomes" id="UP000199135">
    <property type="component" value="Unassembled WGS sequence"/>
</dbReference>
<evidence type="ECO:0000259" key="3">
    <source>
        <dbReference type="Pfam" id="PF24481"/>
    </source>
</evidence>
<dbReference type="Gene3D" id="1.10.287.1490">
    <property type="match status" value="1"/>
</dbReference>
<gene>
    <name evidence="4" type="ORF">SAMN05216447_10722</name>
</gene>
<proteinExistence type="predicted"/>
<evidence type="ECO:0008006" key="6">
    <source>
        <dbReference type="Google" id="ProtNLM"/>
    </source>
</evidence>
<dbReference type="InterPro" id="IPR003743">
    <property type="entry name" value="Zf-RING_7"/>
</dbReference>
<comment type="caution">
    <text evidence="4">The sequence shown here is derived from an EMBL/GenBank/DDBJ whole genome shotgun (WGS) entry which is preliminary data.</text>
</comment>
<feature type="coiled-coil region" evidence="1">
    <location>
        <begin position="116"/>
        <end position="143"/>
    </location>
</feature>
<dbReference type="Pfam" id="PF24481">
    <property type="entry name" value="CT398_CC"/>
    <property type="match status" value="1"/>
</dbReference>
<name>A0A1H6JEI8_9ACTN</name>
<organism evidence="4 5">
    <name type="scientific">Parafannyhessea umbonata</name>
    <dbReference type="NCBI Taxonomy" id="604330"/>
    <lineage>
        <taxon>Bacteria</taxon>
        <taxon>Bacillati</taxon>
        <taxon>Actinomycetota</taxon>
        <taxon>Coriobacteriia</taxon>
        <taxon>Coriobacteriales</taxon>
        <taxon>Atopobiaceae</taxon>
        <taxon>Parafannyhessea</taxon>
    </lineage>
</organism>
<evidence type="ECO:0000259" key="2">
    <source>
        <dbReference type="Pfam" id="PF02591"/>
    </source>
</evidence>
<reference evidence="4 5" key="1">
    <citation type="submission" date="2016-10" db="EMBL/GenBank/DDBJ databases">
        <authorList>
            <person name="Varghese N."/>
            <person name="Submissions S."/>
        </authorList>
    </citation>
    <scope>NUCLEOTIDE SEQUENCE [LARGE SCALE GENOMIC DNA]</scope>
    <source>
        <strain evidence="4 5">WCP15</strain>
    </source>
</reference>
<dbReference type="Pfam" id="PF02591">
    <property type="entry name" value="Zn_ribbon_9"/>
    <property type="match status" value="1"/>
</dbReference>
<sequence>MNEYEALLRLQSIDIELMRYSRQLKAMPQQKRLAALDAAKKKLAVQLTKIVGQRKDCEIDVSDSEAAYQHLVDVRDEVKSKLNAGETGYREIGSIEQQLTSLAKKMEKLEFTHGQKMEALEKASKAEKNARDLDARLDAERKSLEESFKRDSANIMAEVRKLATERKQVLADIQPETLATYERLGKRFDGLCVERLHGNVPSVCRVKLQPSLYNDIKKGTPIAECPYCHRMLVTEEVAQ</sequence>
<evidence type="ECO:0000313" key="4">
    <source>
        <dbReference type="EMBL" id="SEH60639.1"/>
    </source>
</evidence>
<dbReference type="EMBL" id="FNWT01000007">
    <property type="protein sequence ID" value="SEH60639.1"/>
    <property type="molecule type" value="Genomic_DNA"/>
</dbReference>
<evidence type="ECO:0000313" key="5">
    <source>
        <dbReference type="Proteomes" id="UP000199135"/>
    </source>
</evidence>
<keyword evidence="1" id="KW-0175">Coiled coil</keyword>
<feature type="domain" description="CT398-like coiled coil hairpin" evidence="3">
    <location>
        <begin position="10"/>
        <end position="186"/>
    </location>
</feature>
<dbReference type="RefSeq" id="WP_078687670.1">
    <property type="nucleotide sequence ID" value="NZ_FNWT01000007.1"/>
</dbReference>
<protein>
    <recommendedName>
        <fullName evidence="6">C4-type zinc ribbon domain-containing protein</fullName>
    </recommendedName>
</protein>
<accession>A0A1H6JEI8</accession>
<dbReference type="InterPro" id="IPR056003">
    <property type="entry name" value="CT398_CC_hairpin"/>
</dbReference>
<keyword evidence="5" id="KW-1185">Reference proteome</keyword>